<feature type="compositionally biased region" description="Low complexity" evidence="1">
    <location>
        <begin position="149"/>
        <end position="173"/>
    </location>
</feature>
<keyword evidence="4" id="KW-1185">Reference proteome</keyword>
<reference evidence="2 4" key="1">
    <citation type="journal article" date="2016" name="Mol. Biol. Evol.">
        <title>Comparative Genomics of Early-Diverging Mushroom-Forming Fungi Provides Insights into the Origins of Lignocellulose Decay Capabilities.</title>
        <authorList>
            <person name="Nagy L.G."/>
            <person name="Riley R."/>
            <person name="Tritt A."/>
            <person name="Adam C."/>
            <person name="Daum C."/>
            <person name="Floudas D."/>
            <person name="Sun H."/>
            <person name="Yadav J.S."/>
            <person name="Pangilinan J."/>
            <person name="Larsson K.H."/>
            <person name="Matsuura K."/>
            <person name="Barry K."/>
            <person name="Labutti K."/>
            <person name="Kuo R."/>
            <person name="Ohm R.A."/>
            <person name="Bhattacharya S.S."/>
            <person name="Shirouzu T."/>
            <person name="Yoshinaga Y."/>
            <person name="Martin F.M."/>
            <person name="Grigoriev I.V."/>
            <person name="Hibbett D.S."/>
        </authorList>
    </citation>
    <scope>NUCLEOTIDE SEQUENCE [LARGE SCALE GENOMIC DNA]</scope>
    <source>
        <strain evidence="2 4">CBS 109695</strain>
    </source>
</reference>
<evidence type="ECO:0000313" key="4">
    <source>
        <dbReference type="Proteomes" id="UP000076532"/>
    </source>
</evidence>
<dbReference type="AlphaFoldDB" id="A0A167TZC1"/>
<feature type="compositionally biased region" description="Low complexity" evidence="1">
    <location>
        <begin position="223"/>
        <end position="233"/>
    </location>
</feature>
<protein>
    <submittedName>
        <fullName evidence="2">Uncharacterized protein</fullName>
    </submittedName>
</protein>
<feature type="compositionally biased region" description="Low complexity" evidence="1">
    <location>
        <begin position="203"/>
        <end position="216"/>
    </location>
</feature>
<dbReference type="Proteomes" id="UP000076532">
    <property type="component" value="Unassembled WGS sequence"/>
</dbReference>
<gene>
    <name evidence="3" type="ORF">FIBSPDRAFT_438945</name>
    <name evidence="2" type="ORF">FIBSPDRAFT_477046</name>
</gene>
<feature type="compositionally biased region" description="Polar residues" evidence="1">
    <location>
        <begin position="287"/>
        <end position="323"/>
    </location>
</feature>
<organism evidence="2 4">
    <name type="scientific">Athelia psychrophila</name>
    <dbReference type="NCBI Taxonomy" id="1759441"/>
    <lineage>
        <taxon>Eukaryota</taxon>
        <taxon>Fungi</taxon>
        <taxon>Dikarya</taxon>
        <taxon>Basidiomycota</taxon>
        <taxon>Agaricomycotina</taxon>
        <taxon>Agaricomycetes</taxon>
        <taxon>Agaricomycetidae</taxon>
        <taxon>Atheliales</taxon>
        <taxon>Atheliaceae</taxon>
        <taxon>Athelia</taxon>
    </lineage>
</organism>
<proteinExistence type="predicted"/>
<dbReference type="EMBL" id="KV418072">
    <property type="protein sequence ID" value="KZP03438.1"/>
    <property type="molecule type" value="Genomic_DNA"/>
</dbReference>
<sequence>MFSAVQRFVAEKVNVIAASSLALNHTLVAMDDTLPPPPPYEINQRELDQKTSQAVEASLSLVDGRDRASGSADADEWEYDEAAFEAAFQAALRLNQPDGGTSSADTAHKSDGYEKSVRPLSPKIDRKSPGPGPKERPSWYSEANLDGVSHSSSSSSTRPLSAAHSPPSHYPAPAHDEAPPPFQAEQPSYRGGESTPPSPLSSPPLANAPLQPLHAAYTRGRASSSSSQPHPHSFSPPPQRQAHRMGPRISNASASPAPRRLNFDPSVAYSSKPRNSASPHLEAGNPNPATFYNSAVSSQLASPYSKQTNSRASQVYSCVSNSL</sequence>
<dbReference type="EMBL" id="KV417484">
    <property type="protein sequence ID" value="KZP33015.1"/>
    <property type="molecule type" value="Genomic_DNA"/>
</dbReference>
<name>A0A167TZC1_9AGAM</name>
<feature type="region of interest" description="Disordered" evidence="1">
    <location>
        <begin position="95"/>
        <end position="323"/>
    </location>
</feature>
<accession>A0A167TZC1</accession>
<feature type="compositionally biased region" description="Polar residues" evidence="1">
    <location>
        <begin position="268"/>
        <end position="278"/>
    </location>
</feature>
<evidence type="ECO:0000256" key="1">
    <source>
        <dbReference type="SAM" id="MobiDB-lite"/>
    </source>
</evidence>
<evidence type="ECO:0000313" key="2">
    <source>
        <dbReference type="EMBL" id="KZP03438.1"/>
    </source>
</evidence>
<evidence type="ECO:0000313" key="3">
    <source>
        <dbReference type="EMBL" id="KZP33015.1"/>
    </source>
</evidence>
<feature type="compositionally biased region" description="Basic and acidic residues" evidence="1">
    <location>
        <begin position="106"/>
        <end position="137"/>
    </location>
</feature>
<feature type="region of interest" description="Disordered" evidence="1">
    <location>
        <begin position="34"/>
        <end position="53"/>
    </location>
</feature>
<dbReference type="OrthoDB" id="3312261at2759"/>